<comment type="similarity">
    <text evidence="3">Belongs to the glycosyl hydrolase 5 (cellulase A) family.</text>
</comment>
<sequence length="479" mass="53710">MGIGLNKFDLAMQYTGKASGGDGSDNYRKVTTAMAKKAIADAQDAQVTYMRIAITGFAPSAYNRPSDLSSWISDPQTYWSHMDDMMNDLDKANIQGIFTFFWNIHQFPAMVNETAHDLLTNPNSQSYRLAQRYMTQFIERYKGRKTILFYEISNELNNLADLDNVARCKTESANELCAPKANFTTDEMIEFTRNVAHTIHQLDTTHPISSGFSIPRPAAEHMRTAPEWLTGKTDFKSDSAAQFKKNLEDVNAHSDIISVHLYNNTNNVRFGQRNVTDLLTLTKQYADAIGKPLFVGEFGDTSFQANPDAYTIQMMDRITALNIPYSAMWVWELYQKNTYQPHATKNDAYSLEPGIANDLIGALRKTNNGINPQPSSKRDTTPPHVVITSPLECALLSGETPIYVSASDNSNTINRIEFYLDKQRVSTTNTYPYVIKLNPDQVSTGTHTLEVRAFDSTENMASDSSRIRVGSAHSTCLTQ</sequence>
<dbReference type="InterPro" id="IPR017853">
    <property type="entry name" value="GH"/>
</dbReference>
<dbReference type="SUPFAM" id="SSF51445">
    <property type="entry name" value="(Trans)glycosidases"/>
    <property type="match status" value="1"/>
</dbReference>
<dbReference type="Pfam" id="PF00150">
    <property type="entry name" value="Cellulase"/>
    <property type="match status" value="1"/>
</dbReference>
<keyword evidence="1 3" id="KW-0378">Hydrolase</keyword>
<dbReference type="GO" id="GO:0000272">
    <property type="term" value="P:polysaccharide catabolic process"/>
    <property type="evidence" value="ECO:0007669"/>
    <property type="project" value="InterPro"/>
</dbReference>
<evidence type="ECO:0000313" key="5">
    <source>
        <dbReference type="EMBL" id="AXF84955.1"/>
    </source>
</evidence>
<dbReference type="InterPro" id="IPR001547">
    <property type="entry name" value="Glyco_hydro_5"/>
</dbReference>
<dbReference type="Proteomes" id="UP000252182">
    <property type="component" value="Chromosome"/>
</dbReference>
<dbReference type="AlphaFoldDB" id="A0A345D9B7"/>
<organism evidence="5 6">
    <name type="scientific">Ephemeroptericola cinctiostellae</name>
    <dbReference type="NCBI Taxonomy" id="2268024"/>
    <lineage>
        <taxon>Bacteria</taxon>
        <taxon>Pseudomonadati</taxon>
        <taxon>Pseudomonadota</taxon>
        <taxon>Betaproteobacteria</taxon>
        <taxon>Burkholderiales</taxon>
        <taxon>Burkholderiaceae</taxon>
        <taxon>Ephemeroptericola</taxon>
    </lineage>
</organism>
<evidence type="ECO:0000259" key="4">
    <source>
        <dbReference type="Pfam" id="PF00150"/>
    </source>
</evidence>
<gene>
    <name evidence="5" type="ORF">DTO96_100671</name>
</gene>
<proteinExistence type="inferred from homology"/>
<dbReference type="KEGG" id="hyf:DTO96_100671"/>
<accession>A0A345D9B7</accession>
<dbReference type="EMBL" id="CP031124">
    <property type="protein sequence ID" value="AXF84955.1"/>
    <property type="molecule type" value="Genomic_DNA"/>
</dbReference>
<keyword evidence="2 3" id="KW-0326">Glycosidase</keyword>
<protein>
    <recommendedName>
        <fullName evidence="4">Glycoside hydrolase family 5 domain-containing protein</fullName>
    </recommendedName>
</protein>
<dbReference type="GO" id="GO:0004553">
    <property type="term" value="F:hydrolase activity, hydrolyzing O-glycosyl compounds"/>
    <property type="evidence" value="ECO:0007669"/>
    <property type="project" value="InterPro"/>
</dbReference>
<reference evidence="6" key="1">
    <citation type="submission" date="2018-07" db="EMBL/GenBank/DDBJ databases">
        <authorList>
            <person name="Kim H."/>
        </authorList>
    </citation>
    <scope>NUCLEOTIDE SEQUENCE [LARGE SCALE GENOMIC DNA]</scope>
    <source>
        <strain evidence="6">F02</strain>
    </source>
</reference>
<evidence type="ECO:0000256" key="2">
    <source>
        <dbReference type="ARBA" id="ARBA00023295"/>
    </source>
</evidence>
<feature type="domain" description="Glycoside hydrolase family 5" evidence="4">
    <location>
        <begin position="34"/>
        <end position="331"/>
    </location>
</feature>
<evidence type="ECO:0000256" key="3">
    <source>
        <dbReference type="RuleBase" id="RU361153"/>
    </source>
</evidence>
<dbReference type="Gene3D" id="2.60.40.10">
    <property type="entry name" value="Immunoglobulins"/>
    <property type="match status" value="1"/>
</dbReference>
<dbReference type="InterPro" id="IPR013783">
    <property type="entry name" value="Ig-like_fold"/>
</dbReference>
<evidence type="ECO:0000256" key="1">
    <source>
        <dbReference type="ARBA" id="ARBA00022801"/>
    </source>
</evidence>
<evidence type="ECO:0000313" key="6">
    <source>
        <dbReference type="Proteomes" id="UP000252182"/>
    </source>
</evidence>
<keyword evidence="6" id="KW-1185">Reference proteome</keyword>
<dbReference type="Gene3D" id="3.20.20.80">
    <property type="entry name" value="Glycosidases"/>
    <property type="match status" value="1"/>
</dbReference>
<dbReference type="Pfam" id="PF17957">
    <property type="entry name" value="Big_7"/>
    <property type="match status" value="1"/>
</dbReference>
<name>A0A345D9B7_9BURK</name>